<sequence>MQQLPSDWPTPHCTVTVGLHHLPHTLYCHCRPAPPATHSIVWATDTLNLITKSLYSAVGDQPAGPYSDAVKGRCLPEKRSDPR</sequence>
<keyword evidence="3" id="KW-1185">Reference proteome</keyword>
<organism evidence="2 3">
    <name type="scientific">Portunus trituberculatus</name>
    <name type="common">Swimming crab</name>
    <name type="synonym">Neptunus trituberculatus</name>
    <dbReference type="NCBI Taxonomy" id="210409"/>
    <lineage>
        <taxon>Eukaryota</taxon>
        <taxon>Metazoa</taxon>
        <taxon>Ecdysozoa</taxon>
        <taxon>Arthropoda</taxon>
        <taxon>Crustacea</taxon>
        <taxon>Multicrustacea</taxon>
        <taxon>Malacostraca</taxon>
        <taxon>Eumalacostraca</taxon>
        <taxon>Eucarida</taxon>
        <taxon>Decapoda</taxon>
        <taxon>Pleocyemata</taxon>
        <taxon>Brachyura</taxon>
        <taxon>Eubrachyura</taxon>
        <taxon>Portunoidea</taxon>
        <taxon>Portunidae</taxon>
        <taxon>Portuninae</taxon>
        <taxon>Portunus</taxon>
    </lineage>
</organism>
<dbReference type="AlphaFoldDB" id="A0A5B7H869"/>
<comment type="caution">
    <text evidence="2">The sequence shown here is derived from an EMBL/GenBank/DDBJ whole genome shotgun (WGS) entry which is preliminary data.</text>
</comment>
<protein>
    <submittedName>
        <fullName evidence="2">Uncharacterized protein</fullName>
    </submittedName>
</protein>
<gene>
    <name evidence="2" type="ORF">E2C01_063051</name>
</gene>
<dbReference type="EMBL" id="VSRR010028461">
    <property type="protein sequence ID" value="MPC68841.1"/>
    <property type="molecule type" value="Genomic_DNA"/>
</dbReference>
<feature type="region of interest" description="Disordered" evidence="1">
    <location>
        <begin position="60"/>
        <end position="83"/>
    </location>
</feature>
<evidence type="ECO:0000256" key="1">
    <source>
        <dbReference type="SAM" id="MobiDB-lite"/>
    </source>
</evidence>
<evidence type="ECO:0000313" key="3">
    <source>
        <dbReference type="Proteomes" id="UP000324222"/>
    </source>
</evidence>
<name>A0A5B7H869_PORTR</name>
<proteinExistence type="predicted"/>
<feature type="compositionally biased region" description="Basic and acidic residues" evidence="1">
    <location>
        <begin position="70"/>
        <end position="83"/>
    </location>
</feature>
<dbReference type="Proteomes" id="UP000324222">
    <property type="component" value="Unassembled WGS sequence"/>
</dbReference>
<reference evidence="2 3" key="1">
    <citation type="submission" date="2019-05" db="EMBL/GenBank/DDBJ databases">
        <title>Another draft genome of Portunus trituberculatus and its Hox gene families provides insights of decapod evolution.</title>
        <authorList>
            <person name="Jeong J.-H."/>
            <person name="Song I."/>
            <person name="Kim S."/>
            <person name="Choi T."/>
            <person name="Kim D."/>
            <person name="Ryu S."/>
            <person name="Kim W."/>
        </authorList>
    </citation>
    <scope>NUCLEOTIDE SEQUENCE [LARGE SCALE GENOMIC DNA]</scope>
    <source>
        <tissue evidence="2">Muscle</tissue>
    </source>
</reference>
<accession>A0A5B7H869</accession>
<evidence type="ECO:0000313" key="2">
    <source>
        <dbReference type="EMBL" id="MPC68841.1"/>
    </source>
</evidence>